<protein>
    <submittedName>
        <fullName evidence="1">Uncharacterized protein</fullName>
    </submittedName>
</protein>
<dbReference type="EMBL" id="KB446563">
    <property type="protein sequence ID" value="EME78647.1"/>
    <property type="molecule type" value="Genomic_DNA"/>
</dbReference>
<gene>
    <name evidence="1" type="ORF">MYCFIDRAFT_178765</name>
</gene>
<dbReference type="HOGENOM" id="CLU_2334550_0_0_1"/>
<accession>M3AMF7</accession>
<keyword evidence="2" id="KW-1185">Reference proteome</keyword>
<dbReference type="KEGG" id="pfj:MYCFIDRAFT_178765"/>
<dbReference type="Proteomes" id="UP000016932">
    <property type="component" value="Unassembled WGS sequence"/>
</dbReference>
<evidence type="ECO:0000313" key="1">
    <source>
        <dbReference type="EMBL" id="EME78647.1"/>
    </source>
</evidence>
<evidence type="ECO:0000313" key="2">
    <source>
        <dbReference type="Proteomes" id="UP000016932"/>
    </source>
</evidence>
<name>M3AMF7_PSEFD</name>
<sequence>MSAHMEKVVQYHSSVKPPWVGTVSGNGRRSKATRHEVWLNASPCLASQSWKAIWFRGPREHTTACCPLAAVALAEEQPRVPSNISARYTLIKRDGGRG</sequence>
<proteinExistence type="predicted"/>
<dbReference type="AlphaFoldDB" id="M3AMF7"/>
<dbReference type="RefSeq" id="XP_007930973.1">
    <property type="nucleotide sequence ID" value="XM_007932782.1"/>
</dbReference>
<dbReference type="GeneID" id="19333989"/>
<organism evidence="1 2">
    <name type="scientific">Pseudocercospora fijiensis (strain CIRAD86)</name>
    <name type="common">Black leaf streak disease fungus</name>
    <name type="synonym">Mycosphaerella fijiensis</name>
    <dbReference type="NCBI Taxonomy" id="383855"/>
    <lineage>
        <taxon>Eukaryota</taxon>
        <taxon>Fungi</taxon>
        <taxon>Dikarya</taxon>
        <taxon>Ascomycota</taxon>
        <taxon>Pezizomycotina</taxon>
        <taxon>Dothideomycetes</taxon>
        <taxon>Dothideomycetidae</taxon>
        <taxon>Mycosphaerellales</taxon>
        <taxon>Mycosphaerellaceae</taxon>
        <taxon>Pseudocercospora</taxon>
    </lineage>
</organism>
<reference evidence="1 2" key="1">
    <citation type="journal article" date="2012" name="PLoS Pathog.">
        <title>Diverse lifestyles and strategies of plant pathogenesis encoded in the genomes of eighteen Dothideomycetes fungi.</title>
        <authorList>
            <person name="Ohm R.A."/>
            <person name="Feau N."/>
            <person name="Henrissat B."/>
            <person name="Schoch C.L."/>
            <person name="Horwitz B.A."/>
            <person name="Barry K.W."/>
            <person name="Condon B.J."/>
            <person name="Copeland A.C."/>
            <person name="Dhillon B."/>
            <person name="Glaser F."/>
            <person name="Hesse C.N."/>
            <person name="Kosti I."/>
            <person name="LaButti K."/>
            <person name="Lindquist E.A."/>
            <person name="Lucas S."/>
            <person name="Salamov A.A."/>
            <person name="Bradshaw R.E."/>
            <person name="Ciuffetti L."/>
            <person name="Hamelin R.C."/>
            <person name="Kema G.H.J."/>
            <person name="Lawrence C."/>
            <person name="Scott J.A."/>
            <person name="Spatafora J.W."/>
            <person name="Turgeon B.G."/>
            <person name="de Wit P.J.G.M."/>
            <person name="Zhong S."/>
            <person name="Goodwin S.B."/>
            <person name="Grigoriev I.V."/>
        </authorList>
    </citation>
    <scope>NUCLEOTIDE SEQUENCE [LARGE SCALE GENOMIC DNA]</scope>
    <source>
        <strain evidence="1 2">CIRAD86</strain>
    </source>
</reference>
<dbReference type="VEuPathDB" id="FungiDB:MYCFIDRAFT_178765"/>